<accession>A0ABV9WIF2</accession>
<protein>
    <submittedName>
        <fullName evidence="5">MerR family transcriptional regulator</fullName>
    </submittedName>
</protein>
<comment type="caution">
    <text evidence="5">The sequence shown here is derived from an EMBL/GenBank/DDBJ whole genome shotgun (WGS) entry which is preliminary data.</text>
</comment>
<dbReference type="InterPro" id="IPR009061">
    <property type="entry name" value="DNA-bd_dom_put_sf"/>
</dbReference>
<dbReference type="Proteomes" id="UP001595912">
    <property type="component" value="Unassembled WGS sequence"/>
</dbReference>
<dbReference type="PANTHER" id="PTHR30204">
    <property type="entry name" value="REDOX-CYCLING DRUG-SENSING TRANSCRIPTIONAL ACTIVATOR SOXR"/>
    <property type="match status" value="1"/>
</dbReference>
<keyword evidence="1" id="KW-0805">Transcription regulation</keyword>
<keyword evidence="3" id="KW-0804">Transcription</keyword>
<evidence type="ECO:0000256" key="2">
    <source>
        <dbReference type="ARBA" id="ARBA00023125"/>
    </source>
</evidence>
<evidence type="ECO:0000313" key="5">
    <source>
        <dbReference type="EMBL" id="MFC5007461.1"/>
    </source>
</evidence>
<evidence type="ECO:0000259" key="4">
    <source>
        <dbReference type="PROSITE" id="PS50937"/>
    </source>
</evidence>
<name>A0ABV9WIF2_9ACTN</name>
<organism evidence="5 6">
    <name type="scientific">Dactylosporangium cerinum</name>
    <dbReference type="NCBI Taxonomy" id="1434730"/>
    <lineage>
        <taxon>Bacteria</taxon>
        <taxon>Bacillati</taxon>
        <taxon>Actinomycetota</taxon>
        <taxon>Actinomycetes</taxon>
        <taxon>Micromonosporales</taxon>
        <taxon>Micromonosporaceae</taxon>
        <taxon>Dactylosporangium</taxon>
    </lineage>
</organism>
<dbReference type="PROSITE" id="PS50937">
    <property type="entry name" value="HTH_MERR_2"/>
    <property type="match status" value="1"/>
</dbReference>
<dbReference type="EMBL" id="JBHSIU010000125">
    <property type="protein sequence ID" value="MFC5007461.1"/>
    <property type="molecule type" value="Genomic_DNA"/>
</dbReference>
<reference evidence="6" key="1">
    <citation type="journal article" date="2019" name="Int. J. Syst. Evol. Microbiol.">
        <title>The Global Catalogue of Microorganisms (GCM) 10K type strain sequencing project: providing services to taxonomists for standard genome sequencing and annotation.</title>
        <authorList>
            <consortium name="The Broad Institute Genomics Platform"/>
            <consortium name="The Broad Institute Genome Sequencing Center for Infectious Disease"/>
            <person name="Wu L."/>
            <person name="Ma J."/>
        </authorList>
    </citation>
    <scope>NUCLEOTIDE SEQUENCE [LARGE SCALE GENOMIC DNA]</scope>
    <source>
        <strain evidence="6">CGMCC 4.7152</strain>
    </source>
</reference>
<keyword evidence="6" id="KW-1185">Reference proteome</keyword>
<sequence>MQIGDLAESTGASVRSLRHYETAGLLSPRRRPNGYREYSADDVERVRRIRALLAAGLSLAELRPLLSCLIDDRPTLLRCAVTTAAVQRGVSELDRQIGELAHIRAVLADALTPSGSDNTSRDGAPR</sequence>
<feature type="domain" description="HTH merR-type" evidence="4">
    <location>
        <begin position="1"/>
        <end position="68"/>
    </location>
</feature>
<dbReference type="SMART" id="SM00422">
    <property type="entry name" value="HTH_MERR"/>
    <property type="match status" value="1"/>
</dbReference>
<evidence type="ECO:0000256" key="1">
    <source>
        <dbReference type="ARBA" id="ARBA00023015"/>
    </source>
</evidence>
<dbReference type="PANTHER" id="PTHR30204:SF94">
    <property type="entry name" value="HEAVY METAL-DEPENDENT TRANSCRIPTIONAL REGULATOR HI_0293-RELATED"/>
    <property type="match status" value="1"/>
</dbReference>
<proteinExistence type="predicted"/>
<evidence type="ECO:0000256" key="3">
    <source>
        <dbReference type="ARBA" id="ARBA00023163"/>
    </source>
</evidence>
<dbReference type="Gene3D" id="1.10.1660.10">
    <property type="match status" value="1"/>
</dbReference>
<dbReference type="RefSeq" id="WP_380128104.1">
    <property type="nucleotide sequence ID" value="NZ_JBHSIU010000125.1"/>
</dbReference>
<dbReference type="PRINTS" id="PR00040">
    <property type="entry name" value="HTHMERR"/>
</dbReference>
<dbReference type="Pfam" id="PF13411">
    <property type="entry name" value="MerR_1"/>
    <property type="match status" value="1"/>
</dbReference>
<gene>
    <name evidence="5" type="ORF">ACFPIJ_57830</name>
</gene>
<dbReference type="SUPFAM" id="SSF46955">
    <property type="entry name" value="Putative DNA-binding domain"/>
    <property type="match status" value="1"/>
</dbReference>
<keyword evidence="2" id="KW-0238">DNA-binding</keyword>
<dbReference type="InterPro" id="IPR047057">
    <property type="entry name" value="MerR_fam"/>
</dbReference>
<dbReference type="InterPro" id="IPR000551">
    <property type="entry name" value="MerR-type_HTH_dom"/>
</dbReference>
<evidence type="ECO:0000313" key="6">
    <source>
        <dbReference type="Proteomes" id="UP001595912"/>
    </source>
</evidence>